<proteinExistence type="predicted"/>
<keyword evidence="2" id="KW-1185">Reference proteome</keyword>
<reference evidence="1 2" key="1">
    <citation type="journal article" date="2023" name="Microorganisms">
        <title>Isolation and Genomic Characteristics of Cat-Borne Campylobacter felis sp. nov. and Sheep-Borne Campylobacter ovis sp. nov.</title>
        <authorList>
            <person name="Wang H."/>
            <person name="Li Y."/>
            <person name="Gu Y."/>
            <person name="Zhou G."/>
            <person name="Chen X."/>
            <person name="Zhang X."/>
            <person name="Shao Z."/>
            <person name="Zhang J."/>
            <person name="Zhang M."/>
        </authorList>
    </citation>
    <scope>NUCLEOTIDE SEQUENCE [LARGE SCALE GENOMIC DNA]</scope>
    <source>
        <strain evidence="1 2">XJK30-2</strain>
    </source>
</reference>
<evidence type="ECO:0000313" key="1">
    <source>
        <dbReference type="EMBL" id="MDL0082289.1"/>
    </source>
</evidence>
<gene>
    <name evidence="1" type="ORF">NYG90_06350</name>
</gene>
<dbReference type="EMBL" id="JANURN010000005">
    <property type="protein sequence ID" value="MDL0082289.1"/>
    <property type="molecule type" value="Genomic_DNA"/>
</dbReference>
<comment type="caution">
    <text evidence="1">The sequence shown here is derived from an EMBL/GenBank/DDBJ whole genome shotgun (WGS) entry which is preliminary data.</text>
</comment>
<protein>
    <submittedName>
        <fullName evidence="1">Uncharacterized protein</fullName>
    </submittedName>
</protein>
<organism evidence="1 2">
    <name type="scientific">Helicobacter zhangjianzhongii</name>
    <dbReference type="NCBI Taxonomy" id="2974574"/>
    <lineage>
        <taxon>Bacteria</taxon>
        <taxon>Pseudomonadati</taxon>
        <taxon>Campylobacterota</taxon>
        <taxon>Epsilonproteobacteria</taxon>
        <taxon>Campylobacterales</taxon>
        <taxon>Helicobacteraceae</taxon>
        <taxon>Helicobacter</taxon>
    </lineage>
</organism>
<evidence type="ECO:0000313" key="2">
    <source>
        <dbReference type="Proteomes" id="UP001173802"/>
    </source>
</evidence>
<accession>A0ACC6FSV9</accession>
<name>A0ACC6FSV9_9HELI</name>
<sequence>MKKWILVLTPFLSSLRVDEIGVAIHILRQQIIILESTFCDYSVFIAYGLPRSFHSLAMTDGVEWITKEACALPRLALRQSSQ</sequence>
<dbReference type="Proteomes" id="UP001173802">
    <property type="component" value="Unassembled WGS sequence"/>
</dbReference>